<comment type="caution">
    <text evidence="3">The sequence shown here is derived from an EMBL/GenBank/DDBJ whole genome shotgun (WGS) entry which is preliminary data.</text>
</comment>
<reference evidence="3" key="1">
    <citation type="journal article" date="2020" name="Fungal Divers.">
        <title>Resolving the Mortierellaceae phylogeny through synthesis of multi-gene phylogenetics and phylogenomics.</title>
        <authorList>
            <person name="Vandepol N."/>
            <person name="Liber J."/>
            <person name="Desiro A."/>
            <person name="Na H."/>
            <person name="Kennedy M."/>
            <person name="Barry K."/>
            <person name="Grigoriev I.V."/>
            <person name="Miller A.N."/>
            <person name="O'Donnell K."/>
            <person name="Stajich J.E."/>
            <person name="Bonito G."/>
        </authorList>
    </citation>
    <scope>NUCLEOTIDE SEQUENCE</scope>
    <source>
        <strain evidence="3">REB-010B</strain>
    </source>
</reference>
<dbReference type="Proteomes" id="UP000738325">
    <property type="component" value="Unassembled WGS sequence"/>
</dbReference>
<sequence length="1326" mass="146544">MEQDSAQPEPQHQQHQPDHLQEPSVGEAESFTLEAAATDDAPHTTTEQQVFDAESDEVLSPLPKRAFQDDDSLPGDGDSSQPPVTIAALSPPPASPSQEAPAVPGSPSSSSKRRRVSMPGKSILKLTGQDEDGDLTGTHEVQDEPTLGSVAESDATETFSSTSMFERDEKEDELPKTMSFLEGLNPTVASNTPFTFERSPFGGDSNDNNNDGTMDSMTSAGTEEMSQDHSEHTQMSADSSDSEKERSFEVDIYSGNSESGSSGAETPFVLPSSDSDHAKTPFDDGDPDSESSSDDENRHFFPDRKHMKRSSGIGIYEGDRDSVLGPQIDLEQGNESRRLSTQSDIPNDGTQDFSMEYHFHKHRSSIPEPLSAPLLPPSAFDQEVGGKEKRPVVDEDTDMDMDMDITAPIGGIQDLAPELAQEMPPTAFHDVADNTAMFSDLGSMDMTQTVGGILDDNMTDVLLSATEVEPSVSEAPSVPATSVGRTLLSMLFGTKSSSNDDDKNNDTVQKHTENEHDMGTEEFFTSESLRSDQVVAPSTPPRRGSSMRGGGGVGDRSPTSYPRRSLGTPGRLTPNVKARLNIFPEVLEKQLQTLESSTSSEPLFRASHVSPETSSLAKRIYRYSVGAYSRTSGDFQDRLLGLGDSFQDRLRDEQNDTMDMAIDQRLASVQGSSSDIFTESPALTGEFIEATQDEDDPARDANDMEEGAALSESQSRAYSETGDEDSFTELPPISLSKFMSLVGVSFLDHLNASTRRRTIPHRANEADGTAVAYRSSDLVKAMALSVPELHSYREACRLLKQSIDTSRAFAEDQEKKLGKKNPEYFREFRESSTDTKEFMKERFKMIKVHSKLETNAAFSIWRMDVLKVQQEALEQHREELKKDILSLGTIRSAVEREKASVLPRRDDLKRQVSEATERQRSYELCDKEQLASLAEAAEEQGSQIEHYESVKIKKAKELSELRARVEKLKFTEQSETSRIAVAEKTIQEHQYVRMEDLNRAKDVLSIVKATHLWEPLGLDDNSDSASNVASTTRRESAPYLPSNMWTAAAVAATVQAGKPLEFVYDRTIKVSIDVSKVGKETDAVQVVEYDKEDEIDVGSSQEDRQRIMAITALAPKKRKDIKEYIGLLRDYSKMIASKYKAGTTVSKILSDISLFWNKVCLIRRDIELVRAHHVVDLVAGSAENLKELESNSKAVLARSTSATPVVVLDIRVRFTGPILGARRSPRRQGEENGPPNGRQRGNHPNSNRNKDGVPSTEPVKFYLWFTFTLNDLLNFPGPNSFTWRLEVVYGDISHDHITQAVGPVVKKGGYEMLRETCVAVNQLLRI</sequence>
<dbReference type="Pfam" id="PF08317">
    <property type="entry name" value="Spc7"/>
    <property type="match status" value="1"/>
</dbReference>
<evidence type="ECO:0000313" key="4">
    <source>
        <dbReference type="Proteomes" id="UP000738325"/>
    </source>
</evidence>
<dbReference type="Pfam" id="PF18210">
    <property type="entry name" value="Knl1_RWD_C"/>
    <property type="match status" value="1"/>
</dbReference>
<feature type="compositionally biased region" description="Low complexity" evidence="1">
    <location>
        <begin position="203"/>
        <end position="218"/>
    </location>
</feature>
<feature type="region of interest" description="Disordered" evidence="1">
    <location>
        <begin position="1"/>
        <end position="326"/>
    </location>
</feature>
<evidence type="ECO:0000313" key="3">
    <source>
        <dbReference type="EMBL" id="KAG0330583.1"/>
    </source>
</evidence>
<feature type="compositionally biased region" description="Low complexity" evidence="1">
    <location>
        <begin position="254"/>
        <end position="263"/>
    </location>
</feature>
<dbReference type="GO" id="GO:0007094">
    <property type="term" value="P:mitotic spindle assembly checkpoint signaling"/>
    <property type="evidence" value="ECO:0007669"/>
    <property type="project" value="TreeGrafter"/>
</dbReference>
<keyword evidence="4" id="KW-1185">Reference proteome</keyword>
<feature type="compositionally biased region" description="Basic and acidic residues" evidence="1">
    <location>
        <begin position="498"/>
        <end position="519"/>
    </location>
</feature>
<dbReference type="InterPro" id="IPR033338">
    <property type="entry name" value="Spc105/Spc7"/>
</dbReference>
<dbReference type="PANTHER" id="PTHR28260">
    <property type="entry name" value="SPINDLE POLE BODY COMPONENT SPC105"/>
    <property type="match status" value="1"/>
</dbReference>
<protein>
    <recommendedName>
        <fullName evidence="2">Spc7 kinetochore protein domain-containing protein</fullName>
    </recommendedName>
</protein>
<dbReference type="PANTHER" id="PTHR28260:SF1">
    <property type="entry name" value="SPINDLE POLE BODY COMPONENT SPC105"/>
    <property type="match status" value="1"/>
</dbReference>
<feature type="compositionally biased region" description="Low complexity" evidence="1">
    <location>
        <begin position="35"/>
        <end position="46"/>
    </location>
</feature>
<dbReference type="GO" id="GO:0000776">
    <property type="term" value="C:kinetochore"/>
    <property type="evidence" value="ECO:0007669"/>
    <property type="project" value="TreeGrafter"/>
</dbReference>
<dbReference type="InterPro" id="IPR013253">
    <property type="entry name" value="Spc7_domain"/>
</dbReference>
<feature type="compositionally biased region" description="Basic and acidic residues" evidence="1">
    <location>
        <begin position="295"/>
        <end position="304"/>
    </location>
</feature>
<gene>
    <name evidence="3" type="ORF">BGZ99_000054</name>
</gene>
<organism evidence="3 4">
    <name type="scientific">Dissophora globulifera</name>
    <dbReference type="NCBI Taxonomy" id="979702"/>
    <lineage>
        <taxon>Eukaryota</taxon>
        <taxon>Fungi</taxon>
        <taxon>Fungi incertae sedis</taxon>
        <taxon>Mucoromycota</taxon>
        <taxon>Mortierellomycotina</taxon>
        <taxon>Mortierellomycetes</taxon>
        <taxon>Mortierellales</taxon>
        <taxon>Mortierellaceae</taxon>
        <taxon>Dissophora</taxon>
    </lineage>
</organism>
<dbReference type="SMART" id="SM00787">
    <property type="entry name" value="Spc7"/>
    <property type="match status" value="1"/>
</dbReference>
<dbReference type="EMBL" id="JAAAIP010000001">
    <property type="protein sequence ID" value="KAG0330583.1"/>
    <property type="molecule type" value="Genomic_DNA"/>
</dbReference>
<feature type="region of interest" description="Disordered" evidence="1">
    <location>
        <begin position="692"/>
        <end position="726"/>
    </location>
</feature>
<evidence type="ECO:0000256" key="1">
    <source>
        <dbReference type="SAM" id="MobiDB-lite"/>
    </source>
</evidence>
<dbReference type="InterPro" id="IPR040850">
    <property type="entry name" value="Knl1_RWD_C"/>
</dbReference>
<feature type="compositionally biased region" description="Low complexity" evidence="1">
    <location>
        <begin position="74"/>
        <end position="89"/>
    </location>
</feature>
<accession>A0A9P6RUW7</accession>
<dbReference type="OrthoDB" id="5592879at2759"/>
<feature type="compositionally biased region" description="Acidic residues" evidence="1">
    <location>
        <begin position="283"/>
        <end position="294"/>
    </location>
</feature>
<feature type="compositionally biased region" description="Low complexity" evidence="1">
    <location>
        <begin position="96"/>
        <end position="110"/>
    </location>
</feature>
<dbReference type="GO" id="GO:0034501">
    <property type="term" value="P:protein localization to kinetochore"/>
    <property type="evidence" value="ECO:0007669"/>
    <property type="project" value="TreeGrafter"/>
</dbReference>
<feature type="domain" description="Spc7 kinetochore protein" evidence="2">
    <location>
        <begin position="721"/>
        <end position="1041"/>
    </location>
</feature>
<name>A0A9P6RUW7_9FUNG</name>
<proteinExistence type="predicted"/>
<feature type="region of interest" description="Disordered" evidence="1">
    <location>
        <begin position="493"/>
        <end position="573"/>
    </location>
</feature>
<feature type="region of interest" description="Disordered" evidence="1">
    <location>
        <begin position="1221"/>
        <end position="1254"/>
    </location>
</feature>
<evidence type="ECO:0000259" key="2">
    <source>
        <dbReference type="SMART" id="SM00787"/>
    </source>
</evidence>
<dbReference type="GO" id="GO:1990758">
    <property type="term" value="P:mitotic sister chromatid biorientation"/>
    <property type="evidence" value="ECO:0007669"/>
    <property type="project" value="TreeGrafter"/>
</dbReference>